<sequence length="118" mass="12751">MLALCTSTSVQSNNQMSPPRSTIKSPTCYQHRPTGTKAATISPAPEIFNNSTGAHLILEIAANARPALIKAPLTELAAKYHPIRFLDPHQTHEILVRQSAALPLHVACYGAAQRAQIM</sequence>
<organism evidence="2 3">
    <name type="scientific">Dothistroma septosporum (strain NZE10 / CBS 128990)</name>
    <name type="common">Red band needle blight fungus</name>
    <name type="synonym">Mycosphaerella pini</name>
    <dbReference type="NCBI Taxonomy" id="675120"/>
    <lineage>
        <taxon>Eukaryota</taxon>
        <taxon>Fungi</taxon>
        <taxon>Dikarya</taxon>
        <taxon>Ascomycota</taxon>
        <taxon>Pezizomycotina</taxon>
        <taxon>Dothideomycetes</taxon>
        <taxon>Dothideomycetidae</taxon>
        <taxon>Mycosphaerellales</taxon>
        <taxon>Mycosphaerellaceae</taxon>
        <taxon>Dothistroma</taxon>
    </lineage>
</organism>
<gene>
    <name evidence="2" type="ORF">DOTSEDRAFT_31313</name>
</gene>
<proteinExistence type="predicted"/>
<dbReference type="EMBL" id="KB446535">
    <property type="protein sequence ID" value="EME50222.1"/>
    <property type="molecule type" value="Genomic_DNA"/>
</dbReference>
<dbReference type="HOGENOM" id="CLU_2073075_0_0_1"/>
<reference evidence="3" key="1">
    <citation type="journal article" date="2012" name="PLoS Genet.">
        <title>The genomes of the fungal plant pathogens Cladosporium fulvum and Dothistroma septosporum reveal adaptation to different hosts and lifestyles but also signatures of common ancestry.</title>
        <authorList>
            <person name="de Wit P.J.G.M."/>
            <person name="van der Burgt A."/>
            <person name="Oekmen B."/>
            <person name="Stergiopoulos I."/>
            <person name="Abd-Elsalam K.A."/>
            <person name="Aerts A.L."/>
            <person name="Bahkali A.H."/>
            <person name="Beenen H.G."/>
            <person name="Chettri P."/>
            <person name="Cox M.P."/>
            <person name="Datema E."/>
            <person name="de Vries R.P."/>
            <person name="Dhillon B."/>
            <person name="Ganley A.R."/>
            <person name="Griffiths S.A."/>
            <person name="Guo Y."/>
            <person name="Hamelin R.C."/>
            <person name="Henrissat B."/>
            <person name="Kabir M.S."/>
            <person name="Jashni M.K."/>
            <person name="Kema G."/>
            <person name="Klaubauf S."/>
            <person name="Lapidus A."/>
            <person name="Levasseur A."/>
            <person name="Lindquist E."/>
            <person name="Mehrabi R."/>
            <person name="Ohm R.A."/>
            <person name="Owen T.J."/>
            <person name="Salamov A."/>
            <person name="Schwelm A."/>
            <person name="Schijlen E."/>
            <person name="Sun H."/>
            <person name="van den Burg H.A."/>
            <person name="van Ham R.C.H.J."/>
            <person name="Zhang S."/>
            <person name="Goodwin S.B."/>
            <person name="Grigoriev I.V."/>
            <person name="Collemare J."/>
            <person name="Bradshaw R.E."/>
        </authorList>
    </citation>
    <scope>NUCLEOTIDE SEQUENCE [LARGE SCALE GENOMIC DNA]</scope>
    <source>
        <strain evidence="3">NZE10 / CBS 128990</strain>
    </source>
</reference>
<feature type="region of interest" description="Disordered" evidence="1">
    <location>
        <begin position="1"/>
        <end position="36"/>
    </location>
</feature>
<evidence type="ECO:0000313" key="3">
    <source>
        <dbReference type="Proteomes" id="UP000016933"/>
    </source>
</evidence>
<evidence type="ECO:0000256" key="1">
    <source>
        <dbReference type="SAM" id="MobiDB-lite"/>
    </source>
</evidence>
<evidence type="ECO:0000313" key="2">
    <source>
        <dbReference type="EMBL" id="EME50222.1"/>
    </source>
</evidence>
<protein>
    <submittedName>
        <fullName evidence="2">Uncharacterized protein</fullName>
    </submittedName>
</protein>
<dbReference type="Proteomes" id="UP000016933">
    <property type="component" value="Unassembled WGS sequence"/>
</dbReference>
<keyword evidence="3" id="KW-1185">Reference proteome</keyword>
<name>N1Q3H0_DOTSN</name>
<accession>N1Q3H0</accession>
<reference evidence="2 3" key="2">
    <citation type="journal article" date="2012" name="PLoS Pathog.">
        <title>Diverse lifestyles and strategies of plant pathogenesis encoded in the genomes of eighteen Dothideomycetes fungi.</title>
        <authorList>
            <person name="Ohm R.A."/>
            <person name="Feau N."/>
            <person name="Henrissat B."/>
            <person name="Schoch C.L."/>
            <person name="Horwitz B.A."/>
            <person name="Barry K.W."/>
            <person name="Condon B.J."/>
            <person name="Copeland A.C."/>
            <person name="Dhillon B."/>
            <person name="Glaser F."/>
            <person name="Hesse C.N."/>
            <person name="Kosti I."/>
            <person name="LaButti K."/>
            <person name="Lindquist E.A."/>
            <person name="Lucas S."/>
            <person name="Salamov A.A."/>
            <person name="Bradshaw R.E."/>
            <person name="Ciuffetti L."/>
            <person name="Hamelin R.C."/>
            <person name="Kema G.H.J."/>
            <person name="Lawrence C."/>
            <person name="Scott J.A."/>
            <person name="Spatafora J.W."/>
            <person name="Turgeon B.G."/>
            <person name="de Wit P.J.G.M."/>
            <person name="Zhong S."/>
            <person name="Goodwin S.B."/>
            <person name="Grigoriev I.V."/>
        </authorList>
    </citation>
    <scope>NUCLEOTIDE SEQUENCE [LARGE SCALE GENOMIC DNA]</scope>
    <source>
        <strain evidence="3">NZE10 / CBS 128990</strain>
    </source>
</reference>
<feature type="compositionally biased region" description="Polar residues" evidence="1">
    <location>
        <begin position="1"/>
        <end position="28"/>
    </location>
</feature>
<dbReference type="AlphaFoldDB" id="N1Q3H0"/>